<feature type="compositionally biased region" description="Basic residues" evidence="1">
    <location>
        <begin position="74"/>
        <end position="83"/>
    </location>
</feature>
<organism evidence="2">
    <name type="scientific">Ectopseudomonas oleovorans</name>
    <name type="common">Pseudomonas oleovorans</name>
    <dbReference type="NCBI Taxonomy" id="301"/>
    <lineage>
        <taxon>Bacteria</taxon>
        <taxon>Pseudomonadati</taxon>
        <taxon>Pseudomonadota</taxon>
        <taxon>Gammaproteobacteria</taxon>
        <taxon>Pseudomonadales</taxon>
        <taxon>Pseudomonadaceae</taxon>
        <taxon>Ectopseudomonas</taxon>
    </lineage>
</organism>
<dbReference type="AlphaFoldDB" id="A0A653AXH6"/>
<sequence length="207" mass="22134">MAGTSGKQRPGSARAPPAQEVLPGADPHRAWRRLSGGQMRVLKTFGSPHPPAGSVAADARRQLRPDQPQDLQRLRARGARAVRRPAVADRAPADGAGTPRPRRERAPRDADGARRGAAAAQRAQPENLLGHEYEGKLAFQMLDDDGELLFQSASAPPVAQRHDRAARPGPARWRTADARAPGAAGPLPDRLPHAEHRRASLAGIRPA</sequence>
<feature type="compositionally biased region" description="Low complexity" evidence="1">
    <location>
        <begin position="84"/>
        <end position="96"/>
    </location>
</feature>
<evidence type="ECO:0000313" key="2">
    <source>
        <dbReference type="EMBL" id="VDN61002.1"/>
    </source>
</evidence>
<reference evidence="2" key="1">
    <citation type="submission" date="2018-11" db="EMBL/GenBank/DDBJ databases">
        <authorList>
            <consortium name="Genoscope - CEA"/>
            <person name="William W."/>
        </authorList>
    </citation>
    <scope>NUCLEOTIDE SEQUENCE [LARGE SCALE GENOMIC DNA]</scope>
    <source>
        <strain evidence="2">T9AD</strain>
    </source>
</reference>
<name>A0A653AXH6_ECTOL</name>
<accession>A0A653AXH6</accession>
<evidence type="ECO:0000256" key="1">
    <source>
        <dbReference type="SAM" id="MobiDB-lite"/>
    </source>
</evidence>
<feature type="compositionally biased region" description="Basic and acidic residues" evidence="1">
    <location>
        <begin position="104"/>
        <end position="114"/>
    </location>
</feature>
<feature type="region of interest" description="Disordered" evidence="1">
    <location>
        <begin position="1"/>
        <end position="129"/>
    </location>
</feature>
<dbReference type="EMBL" id="LR130779">
    <property type="protein sequence ID" value="VDN61002.1"/>
    <property type="molecule type" value="Genomic_DNA"/>
</dbReference>
<gene>
    <name evidence="2" type="ORF">POT9AD_0006</name>
</gene>
<feature type="compositionally biased region" description="Low complexity" evidence="1">
    <location>
        <begin position="115"/>
        <end position="126"/>
    </location>
</feature>
<proteinExistence type="predicted"/>
<feature type="region of interest" description="Disordered" evidence="1">
    <location>
        <begin position="152"/>
        <end position="207"/>
    </location>
</feature>
<protein>
    <submittedName>
        <fullName evidence="2">Uncharacterized protein</fullName>
    </submittedName>
</protein>